<dbReference type="CDD" id="cd00761">
    <property type="entry name" value="Glyco_tranf_GTA_type"/>
    <property type="match status" value="1"/>
</dbReference>
<dbReference type="InterPro" id="IPR001173">
    <property type="entry name" value="Glyco_trans_2-like"/>
</dbReference>
<accession>B9YZ83</accession>
<evidence type="ECO:0000259" key="2">
    <source>
        <dbReference type="Pfam" id="PF00535"/>
    </source>
</evidence>
<organism evidence="3 4">
    <name type="scientific">Pseudogulbenkiania ferrooxidans 2002</name>
    <dbReference type="NCBI Taxonomy" id="279714"/>
    <lineage>
        <taxon>Bacteria</taxon>
        <taxon>Pseudomonadati</taxon>
        <taxon>Pseudomonadota</taxon>
        <taxon>Betaproteobacteria</taxon>
        <taxon>Neisseriales</taxon>
        <taxon>Chromobacteriaceae</taxon>
        <taxon>Pseudogulbenkiania</taxon>
    </lineage>
</organism>
<gene>
    <name evidence="3" type="ORF">FuraDRAFT_0418</name>
</gene>
<dbReference type="Proteomes" id="UP000003165">
    <property type="component" value="Unassembled WGS sequence"/>
</dbReference>
<evidence type="ECO:0000313" key="3">
    <source>
        <dbReference type="EMBL" id="EEG10436.1"/>
    </source>
</evidence>
<evidence type="ECO:0000313" key="4">
    <source>
        <dbReference type="Proteomes" id="UP000003165"/>
    </source>
</evidence>
<dbReference type="SUPFAM" id="SSF53448">
    <property type="entry name" value="Nucleotide-diphospho-sugar transferases"/>
    <property type="match status" value="1"/>
</dbReference>
<dbReference type="AlphaFoldDB" id="B9YZ83"/>
<dbReference type="Gene3D" id="3.90.550.10">
    <property type="entry name" value="Spore Coat Polysaccharide Biosynthesis Protein SpsA, Chain A"/>
    <property type="match status" value="1"/>
</dbReference>
<keyword evidence="1" id="KW-0472">Membrane</keyword>
<feature type="domain" description="Glycosyltransferase 2-like" evidence="2">
    <location>
        <begin position="10"/>
        <end position="104"/>
    </location>
</feature>
<keyword evidence="1" id="KW-1133">Transmembrane helix</keyword>
<feature type="transmembrane region" description="Helical" evidence="1">
    <location>
        <begin position="262"/>
        <end position="280"/>
    </location>
</feature>
<keyword evidence="4" id="KW-1185">Reference proteome</keyword>
<sequence>MEKVKKPVKIFVMTRNDGGHLEKCINSILCNTIYPYELIIVDNHSNDGLTGRLIRDLEKKYPTTIKAVENRANKWILGLNDALKSVSKDADQFFVLTDGDIAVKEPDRLSGECWLSASVRTMTENPWIGKLGLSIDLSHIKELPSMQAIFAGEEKFYRHSLNPDIYLAQVDTTIAIYRSDLFIHEEPKFYPGHNSYIKPHYHVGRLKKYQCVHLGWERYNEYPTQSQIDEKVVCFTKYCGYVNDITLKQASLSVRAFRKLSAIFRLYWGARLFLFWVIYLKKKKIIYLNELLQSGKSKY</sequence>
<keyword evidence="1" id="KW-0812">Transmembrane</keyword>
<evidence type="ECO:0000256" key="1">
    <source>
        <dbReference type="SAM" id="Phobius"/>
    </source>
</evidence>
<dbReference type="EMBL" id="ACIS01000001">
    <property type="protein sequence ID" value="EEG10436.1"/>
    <property type="molecule type" value="Genomic_DNA"/>
</dbReference>
<reference evidence="3 4" key="1">
    <citation type="submission" date="2009-02" db="EMBL/GenBank/DDBJ databases">
        <title>Sequencing of the draft genome and assembly of Lutiella nitroferrum 2002.</title>
        <authorList>
            <consortium name="US DOE Joint Genome Institute (JGI-PGF)"/>
            <person name="Lucas S."/>
            <person name="Copeland A."/>
            <person name="Lapidus A."/>
            <person name="Glavina del Rio T."/>
            <person name="Tice H."/>
            <person name="Bruce D."/>
            <person name="Goodwin L."/>
            <person name="Pitluck S."/>
            <person name="Larimer F."/>
            <person name="Land M.L."/>
            <person name="Hauser L."/>
            <person name="Coates J.D."/>
        </authorList>
    </citation>
    <scope>NUCLEOTIDE SEQUENCE [LARGE SCALE GENOMIC DNA]</scope>
    <source>
        <strain evidence="3 4">2002</strain>
    </source>
</reference>
<dbReference type="RefSeq" id="WP_008952438.1">
    <property type="nucleotide sequence ID" value="NZ_ACIS01000001.1"/>
</dbReference>
<proteinExistence type="predicted"/>
<name>B9YZ83_9NEIS</name>
<comment type="caution">
    <text evidence="3">The sequence shown here is derived from an EMBL/GenBank/DDBJ whole genome shotgun (WGS) entry which is preliminary data.</text>
</comment>
<protein>
    <recommendedName>
        <fullName evidence="2">Glycosyltransferase 2-like domain-containing protein</fullName>
    </recommendedName>
</protein>
<dbReference type="Pfam" id="PF00535">
    <property type="entry name" value="Glycos_transf_2"/>
    <property type="match status" value="1"/>
</dbReference>
<dbReference type="InterPro" id="IPR029044">
    <property type="entry name" value="Nucleotide-diphossugar_trans"/>
</dbReference>